<keyword evidence="3" id="KW-1185">Reference proteome</keyword>
<gene>
    <name evidence="2" type="ORF">CTEN210_11837</name>
</gene>
<dbReference type="Pfam" id="PF00149">
    <property type="entry name" value="Metallophos"/>
    <property type="match status" value="1"/>
</dbReference>
<evidence type="ECO:0000259" key="1">
    <source>
        <dbReference type="Pfam" id="PF00149"/>
    </source>
</evidence>
<reference evidence="2 3" key="1">
    <citation type="journal article" date="2021" name="Sci. Rep.">
        <title>The genome of the diatom Chaetoceros tenuissimus carries an ancient integrated fragment of an extant virus.</title>
        <authorList>
            <person name="Hongo Y."/>
            <person name="Kimura K."/>
            <person name="Takaki Y."/>
            <person name="Yoshida Y."/>
            <person name="Baba S."/>
            <person name="Kobayashi G."/>
            <person name="Nagasaki K."/>
            <person name="Hano T."/>
            <person name="Tomaru Y."/>
        </authorList>
    </citation>
    <scope>NUCLEOTIDE SEQUENCE [LARGE SCALE GENOMIC DNA]</scope>
    <source>
        <strain evidence="2 3">NIES-3715</strain>
    </source>
</reference>
<evidence type="ECO:0000313" key="3">
    <source>
        <dbReference type="Proteomes" id="UP001054902"/>
    </source>
</evidence>
<dbReference type="InterPro" id="IPR051918">
    <property type="entry name" value="STPP_CPPED1"/>
</dbReference>
<accession>A0AAD3D031</accession>
<dbReference type="PANTHER" id="PTHR43143:SF1">
    <property type="entry name" value="SERINE_THREONINE-PROTEIN PHOSPHATASE CPPED1"/>
    <property type="match status" value="1"/>
</dbReference>
<dbReference type="SUPFAM" id="SSF56300">
    <property type="entry name" value="Metallo-dependent phosphatases"/>
    <property type="match status" value="1"/>
</dbReference>
<dbReference type="PANTHER" id="PTHR43143">
    <property type="entry name" value="METALLOPHOSPHOESTERASE, CALCINEURIN SUPERFAMILY"/>
    <property type="match status" value="1"/>
</dbReference>
<dbReference type="Gene3D" id="3.60.21.10">
    <property type="match status" value="1"/>
</dbReference>
<dbReference type="InterPro" id="IPR004843">
    <property type="entry name" value="Calcineurin-like_PHP"/>
</dbReference>
<dbReference type="GO" id="GO:0016787">
    <property type="term" value="F:hydrolase activity"/>
    <property type="evidence" value="ECO:0007669"/>
    <property type="project" value="InterPro"/>
</dbReference>
<organism evidence="2 3">
    <name type="scientific">Chaetoceros tenuissimus</name>
    <dbReference type="NCBI Taxonomy" id="426638"/>
    <lineage>
        <taxon>Eukaryota</taxon>
        <taxon>Sar</taxon>
        <taxon>Stramenopiles</taxon>
        <taxon>Ochrophyta</taxon>
        <taxon>Bacillariophyta</taxon>
        <taxon>Coscinodiscophyceae</taxon>
        <taxon>Chaetocerotophycidae</taxon>
        <taxon>Chaetocerotales</taxon>
        <taxon>Chaetocerotaceae</taxon>
        <taxon>Chaetoceros</taxon>
    </lineage>
</organism>
<dbReference type="AlphaFoldDB" id="A0AAD3D031"/>
<comment type="caution">
    <text evidence="2">The sequence shown here is derived from an EMBL/GenBank/DDBJ whole genome shotgun (WGS) entry which is preliminary data.</text>
</comment>
<dbReference type="Proteomes" id="UP001054902">
    <property type="component" value="Unassembled WGS sequence"/>
</dbReference>
<proteinExistence type="predicted"/>
<feature type="domain" description="Calcineurin-like phosphoesterase" evidence="1">
    <location>
        <begin position="376"/>
        <end position="628"/>
    </location>
</feature>
<dbReference type="InterPro" id="IPR029052">
    <property type="entry name" value="Metallo-depent_PP-like"/>
</dbReference>
<protein>
    <recommendedName>
        <fullName evidence="1">Calcineurin-like phosphoesterase domain-containing protein</fullName>
    </recommendedName>
</protein>
<evidence type="ECO:0000313" key="2">
    <source>
        <dbReference type="EMBL" id="GFH55361.1"/>
    </source>
</evidence>
<sequence>MDPSIDELSTALSAHFLLTSKESSILSSPKQMASQSIIRESICNLPFADHSIVQDLSKSIAQLHKNPDIHLDIEYNKKECQITEKRLARAREACSNAQDNCCLSADELLSLQKEQVTLRQTLLPMATLEEEEETPALGFSLNTDLAPLEEGQTLQEEHMEINEENLLMLQGELGDLNTVEEGQPLDEEQMAVDTDVAQDPALMQRSRTLSQDFRDLKAKLYTAKIRARMNRNNDGVLGVQGDDDMTNSVLASSRSNSIRKMSFDSNIFEFAEEGEEKEMDITDISYVRKPNLAKIIENYDRLDPKKRKKYTLRQVLLSRRFHLYKHRFANAQYNKTLLYPTLVQPKELYKEVTMICGECSDEDKTEKRRSRPKGHRFIITADTQFGILMDGFAMKNPSWSQEIEISRRCVEQINNMEGDERPLFVCVCGDLVDTESSFSGAIASWKKVMNGWERNLVFDQQAADFKRVWANLDHDIALICLCGNHDVGNRPTKESIKHWTSKFGDDYLSFWVNGTFNICLNNCLFSNPSGAQDLYEEELAWMEDRLKYARANDATHIFIYGHFPWFLKHEEEKDDELTTYSAAPIGWGPDGSKFEDGYFTIPYKQRKVAMELFRKYDVTACFSGHFHQNVVTQTSWGMPMIVTGPLSMNLKSEISHELSNGETIGLGMRIVDVGDRGEFKHKWVLLDNEEELHYSAIQRIEKSIGSDLSSIAETTRKTMLGDDIAEYIKSAKLSPTNLNEEEKAADDDLSVDGSVDIEDEDDLSIDSTEIQQMTFQQKRVLQHSFSYLSNDDDDDIEMYSEDFLA</sequence>
<dbReference type="EMBL" id="BLLK01000047">
    <property type="protein sequence ID" value="GFH55361.1"/>
    <property type="molecule type" value="Genomic_DNA"/>
</dbReference>
<name>A0AAD3D031_9STRA</name>